<reference evidence="2 3" key="1">
    <citation type="submission" date="2018-08" db="EMBL/GenBank/DDBJ databases">
        <title>Genomic investigation of the strawberry pathogen Phytophthora fragariae indicates pathogenicity is determined by transcriptional variation in three key races.</title>
        <authorList>
            <person name="Adams T.M."/>
            <person name="Armitage A.D."/>
            <person name="Sobczyk M.K."/>
            <person name="Bates H.J."/>
            <person name="Dunwell J.M."/>
            <person name="Nellist C.F."/>
            <person name="Harrison R.J."/>
        </authorList>
    </citation>
    <scope>NUCLEOTIDE SEQUENCE [LARGE SCALE GENOMIC DNA]</scope>
    <source>
        <strain evidence="2 3">NOV-27</strain>
    </source>
</reference>
<feature type="region of interest" description="Disordered" evidence="1">
    <location>
        <begin position="78"/>
        <end position="142"/>
    </location>
</feature>
<name>A0A6A3V458_9STRA</name>
<dbReference type="OrthoDB" id="10352910at2759"/>
<evidence type="ECO:0000256" key="1">
    <source>
        <dbReference type="SAM" id="MobiDB-lite"/>
    </source>
</evidence>
<gene>
    <name evidence="2" type="ORF">PF005_g31620</name>
</gene>
<feature type="region of interest" description="Disordered" evidence="1">
    <location>
        <begin position="1"/>
        <end position="57"/>
    </location>
</feature>
<organism evidence="2 3">
    <name type="scientific">Phytophthora fragariae</name>
    <dbReference type="NCBI Taxonomy" id="53985"/>
    <lineage>
        <taxon>Eukaryota</taxon>
        <taxon>Sar</taxon>
        <taxon>Stramenopiles</taxon>
        <taxon>Oomycota</taxon>
        <taxon>Peronosporomycetes</taxon>
        <taxon>Peronosporales</taxon>
        <taxon>Peronosporaceae</taxon>
        <taxon>Phytophthora</taxon>
    </lineage>
</organism>
<feature type="compositionally biased region" description="Polar residues" evidence="1">
    <location>
        <begin position="30"/>
        <end position="40"/>
    </location>
</feature>
<evidence type="ECO:0000313" key="3">
    <source>
        <dbReference type="Proteomes" id="UP000433483"/>
    </source>
</evidence>
<feature type="compositionally biased region" description="Polar residues" evidence="1">
    <location>
        <begin position="7"/>
        <end position="16"/>
    </location>
</feature>
<evidence type="ECO:0000313" key="2">
    <source>
        <dbReference type="EMBL" id="KAE9160509.1"/>
    </source>
</evidence>
<feature type="compositionally biased region" description="Basic and acidic residues" evidence="1">
    <location>
        <begin position="112"/>
        <end position="133"/>
    </location>
</feature>
<keyword evidence="3" id="KW-1185">Reference proteome</keyword>
<proteinExistence type="predicted"/>
<comment type="caution">
    <text evidence="2">The sequence shown here is derived from an EMBL/GenBank/DDBJ whole genome shotgun (WGS) entry which is preliminary data.</text>
</comment>
<dbReference type="EMBL" id="QXGB01006611">
    <property type="protein sequence ID" value="KAE9160509.1"/>
    <property type="molecule type" value="Genomic_DNA"/>
</dbReference>
<dbReference type="Proteomes" id="UP000433483">
    <property type="component" value="Unassembled WGS sequence"/>
</dbReference>
<dbReference type="AlphaFoldDB" id="A0A6A3V458"/>
<sequence length="142" mass="14916">MWPILEGNSSVSSRATASRIDGEPSGRVRPTSSAIDSESSARARPTLHVIGSDSNAGRCAPVGAVEPRRVRLLAAAAHQPPAANQLVRAGSRPGAPARQRATHESASVTRTAGRDAHRTLQEDAPRVRVDARSLRCTNASNP</sequence>
<accession>A0A6A3V458</accession>
<protein>
    <submittedName>
        <fullName evidence="2">Uncharacterized protein</fullName>
    </submittedName>
</protein>